<protein>
    <submittedName>
        <fullName evidence="6">Tetratricopeptide repeat protein</fullName>
    </submittedName>
</protein>
<evidence type="ECO:0000256" key="4">
    <source>
        <dbReference type="SAM" id="MobiDB-lite"/>
    </source>
</evidence>
<evidence type="ECO:0000256" key="2">
    <source>
        <dbReference type="ARBA" id="ARBA00022803"/>
    </source>
</evidence>
<dbReference type="PANTHER" id="PTHR44943">
    <property type="entry name" value="CELLULOSE SYNTHASE OPERON PROTEIN C"/>
    <property type="match status" value="1"/>
</dbReference>
<keyword evidence="5" id="KW-0812">Transmembrane</keyword>
<keyword evidence="5" id="KW-1133">Transmembrane helix</keyword>
<gene>
    <name evidence="6" type="ordered locus">Acid345_0737</name>
</gene>
<name>Q1ITQ8_KORVE</name>
<accession>Q1ITQ8</accession>
<dbReference type="EMBL" id="CP000360">
    <property type="protein sequence ID" value="ABF39742.1"/>
    <property type="molecule type" value="Genomic_DNA"/>
</dbReference>
<dbReference type="Proteomes" id="UP000002432">
    <property type="component" value="Chromosome"/>
</dbReference>
<feature type="compositionally biased region" description="Low complexity" evidence="4">
    <location>
        <begin position="58"/>
        <end position="67"/>
    </location>
</feature>
<dbReference type="RefSeq" id="WP_011521544.1">
    <property type="nucleotide sequence ID" value="NC_008009.1"/>
</dbReference>
<dbReference type="PANTHER" id="PTHR44943:SF8">
    <property type="entry name" value="TPR REPEAT-CONTAINING PROTEIN MJ0263"/>
    <property type="match status" value="1"/>
</dbReference>
<evidence type="ECO:0000256" key="3">
    <source>
        <dbReference type="PROSITE-ProRule" id="PRU00339"/>
    </source>
</evidence>
<dbReference type="SUPFAM" id="SSF48452">
    <property type="entry name" value="TPR-like"/>
    <property type="match status" value="1"/>
</dbReference>
<sequence>MTEITPQPEAKPQLSWTQKQVYTMSAICVVLGLVFGYFLRGSEGASAHTRTDAATQSQPQQGMPPQMGEGGGQPMPSLDDMKRMADKAAEPLLAQLKSDPKNPQLLVKIGSTYKSAHQFKEAAKYFGQALEQNPKDLALRNETGADFYYAGDVDQAIAIFQDGLKYSPNDPATLLNLGMIKLRKKNDPKGAVELWKQLLATNPSLEPQKKQQIEKLIADAQSGKPLASN</sequence>
<feature type="repeat" description="TPR" evidence="3">
    <location>
        <begin position="103"/>
        <end position="136"/>
    </location>
</feature>
<dbReference type="Gene3D" id="1.25.40.10">
    <property type="entry name" value="Tetratricopeptide repeat domain"/>
    <property type="match status" value="1"/>
</dbReference>
<dbReference type="STRING" id="204669.Acid345_0737"/>
<keyword evidence="2 3" id="KW-0802">TPR repeat</keyword>
<dbReference type="AlphaFoldDB" id="Q1ITQ8"/>
<evidence type="ECO:0000313" key="7">
    <source>
        <dbReference type="Proteomes" id="UP000002432"/>
    </source>
</evidence>
<feature type="region of interest" description="Disordered" evidence="4">
    <location>
        <begin position="48"/>
        <end position="73"/>
    </location>
</feature>
<dbReference type="EnsemblBacteria" id="ABF39742">
    <property type="protein sequence ID" value="ABF39742"/>
    <property type="gene ID" value="Acid345_0737"/>
</dbReference>
<dbReference type="KEGG" id="aba:Acid345_0737"/>
<dbReference type="InterPro" id="IPR019734">
    <property type="entry name" value="TPR_rpt"/>
</dbReference>
<dbReference type="HOGENOM" id="CLU_094894_0_0_0"/>
<feature type="transmembrane region" description="Helical" evidence="5">
    <location>
        <begin position="21"/>
        <end position="39"/>
    </location>
</feature>
<evidence type="ECO:0000256" key="5">
    <source>
        <dbReference type="SAM" id="Phobius"/>
    </source>
</evidence>
<dbReference type="InterPro" id="IPR051685">
    <property type="entry name" value="Ycf3/AcsC/BcsC/TPR_MFPF"/>
</dbReference>
<dbReference type="Pfam" id="PF13432">
    <property type="entry name" value="TPR_16"/>
    <property type="match status" value="1"/>
</dbReference>
<evidence type="ECO:0000256" key="1">
    <source>
        <dbReference type="ARBA" id="ARBA00022737"/>
    </source>
</evidence>
<dbReference type="PROSITE" id="PS50005">
    <property type="entry name" value="TPR"/>
    <property type="match status" value="2"/>
</dbReference>
<proteinExistence type="predicted"/>
<keyword evidence="7" id="KW-1185">Reference proteome</keyword>
<reference evidence="6 7" key="1">
    <citation type="journal article" date="2009" name="Appl. Environ. Microbiol.">
        <title>Three genomes from the phylum Acidobacteria provide insight into the lifestyles of these microorganisms in soils.</title>
        <authorList>
            <person name="Ward N.L."/>
            <person name="Challacombe J.F."/>
            <person name="Janssen P.H."/>
            <person name="Henrissat B."/>
            <person name="Coutinho P.M."/>
            <person name="Wu M."/>
            <person name="Xie G."/>
            <person name="Haft D.H."/>
            <person name="Sait M."/>
            <person name="Badger J."/>
            <person name="Barabote R.D."/>
            <person name="Bradley B."/>
            <person name="Brettin T.S."/>
            <person name="Brinkac L.M."/>
            <person name="Bruce D."/>
            <person name="Creasy T."/>
            <person name="Daugherty S.C."/>
            <person name="Davidsen T.M."/>
            <person name="DeBoy R.T."/>
            <person name="Detter J.C."/>
            <person name="Dodson R.J."/>
            <person name="Durkin A.S."/>
            <person name="Ganapathy A."/>
            <person name="Gwinn-Giglio M."/>
            <person name="Han C.S."/>
            <person name="Khouri H."/>
            <person name="Kiss H."/>
            <person name="Kothari S.P."/>
            <person name="Madupu R."/>
            <person name="Nelson K.E."/>
            <person name="Nelson W.C."/>
            <person name="Paulsen I."/>
            <person name="Penn K."/>
            <person name="Ren Q."/>
            <person name="Rosovitz M.J."/>
            <person name="Selengut J.D."/>
            <person name="Shrivastava S."/>
            <person name="Sullivan S.A."/>
            <person name="Tapia R."/>
            <person name="Thompson L.S."/>
            <person name="Watkins K.L."/>
            <person name="Yang Q."/>
            <person name="Yu C."/>
            <person name="Zafar N."/>
            <person name="Zhou L."/>
            <person name="Kuske C.R."/>
        </authorList>
    </citation>
    <scope>NUCLEOTIDE SEQUENCE [LARGE SCALE GENOMIC DNA]</scope>
    <source>
        <strain evidence="6 7">Ellin345</strain>
    </source>
</reference>
<dbReference type="Pfam" id="PF13181">
    <property type="entry name" value="TPR_8"/>
    <property type="match status" value="1"/>
</dbReference>
<dbReference type="eggNOG" id="COG0457">
    <property type="taxonomic scope" value="Bacteria"/>
</dbReference>
<keyword evidence="1" id="KW-0677">Repeat</keyword>
<dbReference type="InterPro" id="IPR011990">
    <property type="entry name" value="TPR-like_helical_dom_sf"/>
</dbReference>
<evidence type="ECO:0000313" key="6">
    <source>
        <dbReference type="EMBL" id="ABF39742.1"/>
    </source>
</evidence>
<feature type="repeat" description="TPR" evidence="3">
    <location>
        <begin position="137"/>
        <end position="170"/>
    </location>
</feature>
<keyword evidence="5" id="KW-0472">Membrane</keyword>
<organism evidence="6 7">
    <name type="scientific">Koribacter versatilis (strain Ellin345)</name>
    <dbReference type="NCBI Taxonomy" id="204669"/>
    <lineage>
        <taxon>Bacteria</taxon>
        <taxon>Pseudomonadati</taxon>
        <taxon>Acidobacteriota</taxon>
        <taxon>Terriglobia</taxon>
        <taxon>Terriglobales</taxon>
        <taxon>Candidatus Korobacteraceae</taxon>
        <taxon>Candidatus Korobacter</taxon>
    </lineage>
</organism>
<dbReference type="SMART" id="SM00028">
    <property type="entry name" value="TPR"/>
    <property type="match status" value="3"/>
</dbReference>